<proteinExistence type="predicted"/>
<accession>A0A2T5C6V1</accession>
<gene>
    <name evidence="3" type="ORF">C8N47_101330</name>
</gene>
<dbReference type="EMBL" id="QAAD01000001">
    <property type="protein sequence ID" value="PTN10679.1"/>
    <property type="molecule type" value="Genomic_DNA"/>
</dbReference>
<dbReference type="Proteomes" id="UP000243525">
    <property type="component" value="Unassembled WGS sequence"/>
</dbReference>
<keyword evidence="4" id="KW-1185">Reference proteome</keyword>
<dbReference type="InterPro" id="IPR043781">
    <property type="entry name" value="DUF5723"/>
</dbReference>
<evidence type="ECO:0000259" key="2">
    <source>
        <dbReference type="Pfam" id="PF18990"/>
    </source>
</evidence>
<feature type="domain" description="DUF5723" evidence="2">
    <location>
        <begin position="49"/>
        <end position="430"/>
    </location>
</feature>
<evidence type="ECO:0000256" key="1">
    <source>
        <dbReference type="SAM" id="SignalP"/>
    </source>
</evidence>
<evidence type="ECO:0000313" key="4">
    <source>
        <dbReference type="Proteomes" id="UP000243525"/>
    </source>
</evidence>
<protein>
    <recommendedName>
        <fullName evidence="2">DUF5723 domain-containing protein</fullName>
    </recommendedName>
</protein>
<dbReference type="AlphaFoldDB" id="A0A2T5C6V1"/>
<sequence length="489" mass="55585">MTALKHSPRYLLLLLLLVSSAGLARAQSNILFYHSDGFYNAADYNPAKLTEQKEFTVNIFPLSGMGFSYNNYDAVDKIRKILFNEEINDKSKEIFRSLIKKDLSYNYLDINLFNIGINGAYGALNFQVKEKAYVLMRYGGSFSRFLMDTLSTETVRLNELQHFPTEAMHFREYSLGYANELVPKILTVGARLKLYYGKSFTTSDVSGRMIEKEGAFYAKSSGSIILSAPASDNGTDTIPPSKINLMDGKSVSDYVFNTGNKGLGIDLGMSWKINPQLTFTVSVLDLGKISWKKYLYKLDFDEGLYEIENIRYNPQTEQLEKETDEVDLIDNISSLYEITDSPETYTTRLPTTCYAGLNYQVHSQLSIGIVNRYIYEKKMGHNSFSALANYRASERLTIVGGLGVYGTSLKNLPVGLLYSWRAAQFHLGTDNLLSPFVPKFSDYCSFTFGVDLNLFGPKVRYKQVDYLPFFKLKRIKRKRSNGLIFRNPY</sequence>
<organism evidence="3 4">
    <name type="scientific">Mangrovibacterium marinum</name>
    <dbReference type="NCBI Taxonomy" id="1639118"/>
    <lineage>
        <taxon>Bacteria</taxon>
        <taxon>Pseudomonadati</taxon>
        <taxon>Bacteroidota</taxon>
        <taxon>Bacteroidia</taxon>
        <taxon>Marinilabiliales</taxon>
        <taxon>Prolixibacteraceae</taxon>
        <taxon>Mangrovibacterium</taxon>
    </lineage>
</organism>
<dbReference type="Pfam" id="PF18990">
    <property type="entry name" value="DUF5723"/>
    <property type="match status" value="1"/>
</dbReference>
<name>A0A2T5C6V1_9BACT</name>
<evidence type="ECO:0000313" key="3">
    <source>
        <dbReference type="EMBL" id="PTN10679.1"/>
    </source>
</evidence>
<keyword evidence="1" id="KW-0732">Signal</keyword>
<feature type="signal peptide" evidence="1">
    <location>
        <begin position="1"/>
        <end position="26"/>
    </location>
</feature>
<feature type="chain" id="PRO_5015400517" description="DUF5723 domain-containing protein" evidence="1">
    <location>
        <begin position="27"/>
        <end position="489"/>
    </location>
</feature>
<reference evidence="3 4" key="1">
    <citation type="submission" date="2018-04" db="EMBL/GenBank/DDBJ databases">
        <title>Genomic Encyclopedia of Archaeal and Bacterial Type Strains, Phase II (KMG-II): from individual species to whole genera.</title>
        <authorList>
            <person name="Goeker M."/>
        </authorList>
    </citation>
    <scope>NUCLEOTIDE SEQUENCE [LARGE SCALE GENOMIC DNA]</scope>
    <source>
        <strain evidence="3 4">DSM 28823</strain>
    </source>
</reference>
<comment type="caution">
    <text evidence="3">The sequence shown here is derived from an EMBL/GenBank/DDBJ whole genome shotgun (WGS) entry which is preliminary data.</text>
</comment>